<dbReference type="AlphaFoldDB" id="K2JU76"/>
<evidence type="ECO:0008006" key="3">
    <source>
        <dbReference type="Google" id="ProtNLM"/>
    </source>
</evidence>
<protein>
    <recommendedName>
        <fullName evidence="3">XRE family transcriptional regulator</fullName>
    </recommendedName>
</protein>
<keyword evidence="2" id="KW-1185">Reference proteome</keyword>
<dbReference type="Pfam" id="PF13560">
    <property type="entry name" value="HTH_31"/>
    <property type="match status" value="1"/>
</dbReference>
<accession>K2JU76</accession>
<dbReference type="Proteomes" id="UP000006746">
    <property type="component" value="Unassembled WGS sequence"/>
</dbReference>
<dbReference type="STRING" id="1207063.P24_17252"/>
<reference evidence="1 2" key="1">
    <citation type="journal article" date="2012" name="J. Bacteriol.">
        <title>Genome Sequence of Oceanibaculum indicum Type Strain P24.</title>
        <authorList>
            <person name="Lai Q."/>
            <person name="Shao Z."/>
        </authorList>
    </citation>
    <scope>NUCLEOTIDE SEQUENCE [LARGE SCALE GENOMIC DNA]</scope>
    <source>
        <strain evidence="1 2">P24</strain>
    </source>
</reference>
<dbReference type="InterPro" id="IPR001387">
    <property type="entry name" value="Cro/C1-type_HTH"/>
</dbReference>
<name>K2JU76_9PROT</name>
<dbReference type="EMBL" id="AMRL01000034">
    <property type="protein sequence ID" value="EKE68710.1"/>
    <property type="molecule type" value="Genomic_DNA"/>
</dbReference>
<evidence type="ECO:0000313" key="2">
    <source>
        <dbReference type="Proteomes" id="UP000006746"/>
    </source>
</evidence>
<dbReference type="CDD" id="cd00093">
    <property type="entry name" value="HTH_XRE"/>
    <property type="match status" value="1"/>
</dbReference>
<dbReference type="RefSeq" id="WP_008946052.1">
    <property type="nucleotide sequence ID" value="NZ_AMRL01000034.1"/>
</dbReference>
<dbReference type="Gene3D" id="1.10.260.40">
    <property type="entry name" value="lambda repressor-like DNA-binding domains"/>
    <property type="match status" value="1"/>
</dbReference>
<sequence length="65" mass="7223">MTAEEFAAWRQRLGLTQAAAARVLGLSVRPDGTTSDAVRHYERGTRAVPEPVALLCRYFERYGAL</sequence>
<dbReference type="GO" id="GO:0003677">
    <property type="term" value="F:DNA binding"/>
    <property type="evidence" value="ECO:0007669"/>
    <property type="project" value="InterPro"/>
</dbReference>
<dbReference type="InterPro" id="IPR010982">
    <property type="entry name" value="Lambda_DNA-bd_dom_sf"/>
</dbReference>
<gene>
    <name evidence="1" type="ORF">P24_17252</name>
</gene>
<comment type="caution">
    <text evidence="1">The sequence shown here is derived from an EMBL/GenBank/DDBJ whole genome shotgun (WGS) entry which is preliminary data.</text>
</comment>
<evidence type="ECO:0000313" key="1">
    <source>
        <dbReference type="EMBL" id="EKE68710.1"/>
    </source>
</evidence>
<proteinExistence type="predicted"/>
<organism evidence="1 2">
    <name type="scientific">Oceanibaculum indicum P24</name>
    <dbReference type="NCBI Taxonomy" id="1207063"/>
    <lineage>
        <taxon>Bacteria</taxon>
        <taxon>Pseudomonadati</taxon>
        <taxon>Pseudomonadota</taxon>
        <taxon>Alphaproteobacteria</taxon>
        <taxon>Rhodospirillales</taxon>
        <taxon>Oceanibaculaceae</taxon>
        <taxon>Oceanibaculum</taxon>
    </lineage>
</organism>
<dbReference type="SUPFAM" id="SSF47413">
    <property type="entry name" value="lambda repressor-like DNA-binding domains"/>
    <property type="match status" value="1"/>
</dbReference>